<feature type="chain" id="PRO_5045193710" evidence="12">
    <location>
        <begin position="27"/>
        <end position="1019"/>
    </location>
</feature>
<dbReference type="InterPro" id="IPR000531">
    <property type="entry name" value="Beta-barrel_TonB"/>
</dbReference>
<dbReference type="PANTHER" id="PTHR40980">
    <property type="entry name" value="PLUG DOMAIN-CONTAINING PROTEIN"/>
    <property type="match status" value="1"/>
</dbReference>
<evidence type="ECO:0000256" key="7">
    <source>
        <dbReference type="ARBA" id="ARBA00023136"/>
    </source>
</evidence>
<dbReference type="PROSITE" id="PS51257">
    <property type="entry name" value="PROKAR_LIPOPROTEIN"/>
    <property type="match status" value="1"/>
</dbReference>
<evidence type="ECO:0000256" key="3">
    <source>
        <dbReference type="ARBA" id="ARBA00022452"/>
    </source>
</evidence>
<keyword evidence="4 9" id="KW-0812">Transmembrane</keyword>
<dbReference type="InterPro" id="IPR037066">
    <property type="entry name" value="Plug_dom_sf"/>
</dbReference>
<evidence type="ECO:0000313" key="15">
    <source>
        <dbReference type="EMBL" id="GAA0581600.1"/>
    </source>
</evidence>
<dbReference type="Pfam" id="PF00593">
    <property type="entry name" value="TonB_dep_Rec_b-barrel"/>
    <property type="match status" value="1"/>
</dbReference>
<dbReference type="InterPro" id="IPR012910">
    <property type="entry name" value="Plug_dom"/>
</dbReference>
<keyword evidence="15" id="KW-0675">Receptor</keyword>
<dbReference type="InterPro" id="IPR036942">
    <property type="entry name" value="Beta-barrel_TonB_sf"/>
</dbReference>
<dbReference type="EMBL" id="BAAADD010000009">
    <property type="protein sequence ID" value="GAA0581600.1"/>
    <property type="molecule type" value="Genomic_DNA"/>
</dbReference>
<comment type="caution">
    <text evidence="15">The sequence shown here is derived from an EMBL/GenBank/DDBJ whole genome shotgun (WGS) entry which is preliminary data.</text>
</comment>
<comment type="subcellular location">
    <subcellularLocation>
        <location evidence="1 9">Cell outer membrane</location>
        <topology evidence="1 9">Multi-pass membrane protein</topology>
    </subcellularLocation>
</comment>
<feature type="signal peptide" evidence="12">
    <location>
        <begin position="1"/>
        <end position="26"/>
    </location>
</feature>
<dbReference type="InterPro" id="IPR010916">
    <property type="entry name" value="TonB_box_CS"/>
</dbReference>
<evidence type="ECO:0000256" key="1">
    <source>
        <dbReference type="ARBA" id="ARBA00004571"/>
    </source>
</evidence>
<evidence type="ECO:0000256" key="10">
    <source>
        <dbReference type="PROSITE-ProRule" id="PRU10143"/>
    </source>
</evidence>
<keyword evidence="5 12" id="KW-0732">Signal</keyword>
<keyword evidence="3 9" id="KW-1134">Transmembrane beta strand</keyword>
<dbReference type="PANTHER" id="PTHR40980:SF3">
    <property type="entry name" value="TONB-DEPENDENT RECEPTOR-LIKE BETA-BARREL DOMAIN-CONTAINING PROTEIN"/>
    <property type="match status" value="1"/>
</dbReference>
<feature type="domain" description="TonB-dependent receptor plug" evidence="14">
    <location>
        <begin position="49"/>
        <end position="159"/>
    </location>
</feature>
<name>A0ABN1F3T4_9PROT</name>
<dbReference type="NCBIfam" id="TIGR01782">
    <property type="entry name" value="TonB-Xanth-Caul"/>
    <property type="match status" value="1"/>
</dbReference>
<evidence type="ECO:0000256" key="6">
    <source>
        <dbReference type="ARBA" id="ARBA00023077"/>
    </source>
</evidence>
<keyword evidence="8 9" id="KW-0998">Cell outer membrane</keyword>
<reference evidence="15 16" key="1">
    <citation type="journal article" date="2019" name="Int. J. Syst. Evol. Microbiol.">
        <title>The Global Catalogue of Microorganisms (GCM) 10K type strain sequencing project: providing services to taxonomists for standard genome sequencing and annotation.</title>
        <authorList>
            <consortium name="The Broad Institute Genomics Platform"/>
            <consortium name="The Broad Institute Genome Sequencing Center for Infectious Disease"/>
            <person name="Wu L."/>
            <person name="Ma J."/>
        </authorList>
    </citation>
    <scope>NUCLEOTIDE SEQUENCE [LARGE SCALE GENOMIC DNA]</scope>
    <source>
        <strain evidence="15 16">JCM 15089</strain>
    </source>
</reference>
<keyword evidence="16" id="KW-1185">Reference proteome</keyword>
<evidence type="ECO:0000256" key="4">
    <source>
        <dbReference type="ARBA" id="ARBA00022692"/>
    </source>
</evidence>
<evidence type="ECO:0000313" key="16">
    <source>
        <dbReference type="Proteomes" id="UP001499951"/>
    </source>
</evidence>
<keyword evidence="6 10" id="KW-0798">TonB box</keyword>
<evidence type="ECO:0000256" key="12">
    <source>
        <dbReference type="SAM" id="SignalP"/>
    </source>
</evidence>
<gene>
    <name evidence="15" type="ORF">GCM10008942_33080</name>
</gene>
<evidence type="ECO:0000256" key="8">
    <source>
        <dbReference type="ARBA" id="ARBA00023237"/>
    </source>
</evidence>
<organism evidence="15 16">
    <name type="scientific">Rhizomicrobium electricum</name>
    <dbReference type="NCBI Taxonomy" id="480070"/>
    <lineage>
        <taxon>Bacteria</taxon>
        <taxon>Pseudomonadati</taxon>
        <taxon>Pseudomonadota</taxon>
        <taxon>Alphaproteobacteria</taxon>
        <taxon>Micropepsales</taxon>
        <taxon>Micropepsaceae</taxon>
        <taxon>Rhizomicrobium</taxon>
    </lineage>
</organism>
<dbReference type="InterPro" id="IPR010104">
    <property type="entry name" value="TonB_rcpt_bac"/>
</dbReference>
<keyword evidence="7 9" id="KW-0472">Membrane</keyword>
<protein>
    <submittedName>
        <fullName evidence="15">TonB-dependent receptor</fullName>
    </submittedName>
</protein>
<evidence type="ECO:0000256" key="5">
    <source>
        <dbReference type="ARBA" id="ARBA00022729"/>
    </source>
</evidence>
<dbReference type="PROSITE" id="PS52016">
    <property type="entry name" value="TONB_DEPENDENT_REC_3"/>
    <property type="match status" value="1"/>
</dbReference>
<dbReference type="InterPro" id="IPR039426">
    <property type="entry name" value="TonB-dep_rcpt-like"/>
</dbReference>
<evidence type="ECO:0000256" key="2">
    <source>
        <dbReference type="ARBA" id="ARBA00022448"/>
    </source>
</evidence>
<feature type="short sequence motif" description="TonB box" evidence="10">
    <location>
        <begin position="31"/>
        <end position="37"/>
    </location>
</feature>
<dbReference type="RefSeq" id="WP_166935100.1">
    <property type="nucleotide sequence ID" value="NZ_BAAADD010000009.1"/>
</dbReference>
<keyword evidence="2 9" id="KW-0813">Transport</keyword>
<dbReference type="Gene3D" id="2.170.130.10">
    <property type="entry name" value="TonB-dependent receptor, plug domain"/>
    <property type="match status" value="1"/>
</dbReference>
<proteinExistence type="inferred from homology"/>
<accession>A0ABN1F3T4</accession>
<dbReference type="PROSITE" id="PS00430">
    <property type="entry name" value="TONB_DEPENDENT_REC_1"/>
    <property type="match status" value="1"/>
</dbReference>
<sequence>MAAKLKSRLYCSAAVALFACVGSAQAQEMETVVVTGQRAAIESAIAIKQKAEVIVDSVSAEDVGKLPDNSITEVLQRVPGVNITKLQVGGSSENYLGEGTNISIRGLTSTVSLLNGRDSFSAANGRNLAWEDIPPELAQGIDVYKSLSATLPEGGFGGVVNLRTRQPFDFDGLTASVTLTGNYADWSHKGHLGGVGMISDRWQTKIGEIGLLLNVAYSDLSTKADGVQILPYFPAVYNPTYTASHNATLPSLSDAGSTEVYVPNGFGFNRRVDDRTRIGLYAAAQWRPNETLLIGLTAFQSRYTMNDAFHGLFLGSGTQAVLGPNSTNTFDSDGNLTYTSGLADFMYGTTAAGITNPNAWAYQPIPYNNTTTYQHDVNTTTDIALTADWHPNDKFSANVALQYVDSSAKSDYNSAGFYEFINGLGLQLTSYGDESLPKVIQAETMADLSNPAYYGWLETMPHRLHNYGREAAIYIDTVYNVSDTGFLRQIRSGLKLTYRNERDKETNWNYKQLAPYWGSTYHYASDDPKKATLVDLSDLFNGDVGIPKAFWFPSFDAIKDPVALQNAYGTSGYTSDQILANLNNDTLAKLSESTFTAYAMATFAKDDFFIPISGNIGFRVVTYRDHASGYRWTPLLEAVSIENIVDGSGNWLAPKLNAPMQRTTVSGGRTQTDVLPSVNLQAQITPELKARFAFSQAVNRPTFAQMNPRGFVSGTYVGTYDAYFNGNWGNPNLKPEKAEQLDVSLEYYFASGGMVHVSGFWKQIHNMISTTQQAEPTTFSASWAGLTNPTLWQPGDPTAATLCTGAAAAMTCTVTASITEYFNEKQMARIDGFEIGLQKYASFLPDPFDGLGLDFNYTYIDSQQPGALAYDMKGAPISGLPVTGLSKNTINIAGMYDKGPLSLRVAYNWRSDFLASTAAWQTSGTYNYINNINFGGNTVGKVTTFALPVYQYAVGTLDANVTYNLTDNVSWTLEASNLTRSVTRLYMMEGYTSSGKERLFNRSWYLADTRYTSQIRVKF</sequence>
<evidence type="ECO:0000259" key="14">
    <source>
        <dbReference type="Pfam" id="PF07715"/>
    </source>
</evidence>
<evidence type="ECO:0000256" key="11">
    <source>
        <dbReference type="RuleBase" id="RU003357"/>
    </source>
</evidence>
<dbReference type="SUPFAM" id="SSF56935">
    <property type="entry name" value="Porins"/>
    <property type="match status" value="1"/>
</dbReference>
<evidence type="ECO:0000256" key="9">
    <source>
        <dbReference type="PROSITE-ProRule" id="PRU01360"/>
    </source>
</evidence>
<evidence type="ECO:0000259" key="13">
    <source>
        <dbReference type="Pfam" id="PF00593"/>
    </source>
</evidence>
<dbReference type="Pfam" id="PF07715">
    <property type="entry name" value="Plug"/>
    <property type="match status" value="1"/>
</dbReference>
<comment type="similarity">
    <text evidence="9 11">Belongs to the TonB-dependent receptor family.</text>
</comment>
<dbReference type="Proteomes" id="UP001499951">
    <property type="component" value="Unassembled WGS sequence"/>
</dbReference>
<feature type="domain" description="TonB-dependent receptor-like beta-barrel" evidence="13">
    <location>
        <begin position="479"/>
        <end position="978"/>
    </location>
</feature>
<dbReference type="Gene3D" id="2.40.170.20">
    <property type="entry name" value="TonB-dependent receptor, beta-barrel domain"/>
    <property type="match status" value="1"/>
</dbReference>